<protein>
    <submittedName>
        <fullName evidence="7">Oligopeptide transport system substrate-binding protein</fullName>
    </submittedName>
</protein>
<reference evidence="7 8" key="1">
    <citation type="submission" date="2017-04" db="EMBL/GenBank/DDBJ databases">
        <authorList>
            <person name="Afonso C.L."/>
            <person name="Miller P.J."/>
            <person name="Scott M.A."/>
            <person name="Spackman E."/>
            <person name="Goraichik I."/>
            <person name="Dimitrov K.M."/>
            <person name="Suarez D.L."/>
            <person name="Swayne D.E."/>
        </authorList>
    </citation>
    <scope>NUCLEOTIDE SEQUENCE [LARGE SCALE GENOMIC DNA]</scope>
    <source>
        <strain evidence="7 8">LMG26642</strain>
    </source>
</reference>
<dbReference type="Gene3D" id="3.90.76.10">
    <property type="entry name" value="Dipeptide-binding Protein, Domain 1"/>
    <property type="match status" value="1"/>
</dbReference>
<accession>A0A1X7MT83</accession>
<name>A0A1X7MT83_9LACT</name>
<feature type="domain" description="Solute-binding protein family 5" evidence="6">
    <location>
        <begin position="84"/>
        <end position="467"/>
    </location>
</feature>
<dbReference type="AlphaFoldDB" id="A0A1X7MT83"/>
<evidence type="ECO:0000256" key="2">
    <source>
        <dbReference type="ARBA" id="ARBA00005695"/>
    </source>
</evidence>
<keyword evidence="8" id="KW-1185">Reference proteome</keyword>
<comment type="subcellular location">
    <subcellularLocation>
        <location evidence="1">Cell envelope</location>
    </subcellularLocation>
</comment>
<proteinExistence type="inferred from homology"/>
<gene>
    <name evidence="7" type="ORF">SAMN04488700_0562</name>
</gene>
<dbReference type="GO" id="GO:0015833">
    <property type="term" value="P:peptide transport"/>
    <property type="evidence" value="ECO:0007669"/>
    <property type="project" value="UniProtKB-KW"/>
</dbReference>
<dbReference type="PIRSF" id="PIRSF002741">
    <property type="entry name" value="MppA"/>
    <property type="match status" value="1"/>
</dbReference>
<comment type="similarity">
    <text evidence="2">Belongs to the bacterial solute-binding protein 5 family.</text>
</comment>
<dbReference type="SUPFAM" id="SSF53850">
    <property type="entry name" value="Periplasmic binding protein-like II"/>
    <property type="match status" value="1"/>
</dbReference>
<dbReference type="EMBL" id="FXBJ01000002">
    <property type="protein sequence ID" value="SMH27246.1"/>
    <property type="molecule type" value="Genomic_DNA"/>
</dbReference>
<dbReference type="OrthoDB" id="9801912at2"/>
<organism evidence="7 8">
    <name type="scientific">Carnobacterium iners</name>
    <dbReference type="NCBI Taxonomy" id="1073423"/>
    <lineage>
        <taxon>Bacteria</taxon>
        <taxon>Bacillati</taxon>
        <taxon>Bacillota</taxon>
        <taxon>Bacilli</taxon>
        <taxon>Lactobacillales</taxon>
        <taxon>Carnobacteriaceae</taxon>
        <taxon>Carnobacterium</taxon>
    </lineage>
</organism>
<dbReference type="PANTHER" id="PTHR30290:SF10">
    <property type="entry name" value="PERIPLASMIC OLIGOPEPTIDE-BINDING PROTEIN-RELATED"/>
    <property type="match status" value="1"/>
</dbReference>
<evidence type="ECO:0000313" key="8">
    <source>
        <dbReference type="Proteomes" id="UP000193435"/>
    </source>
</evidence>
<keyword evidence="5" id="KW-0653">Protein transport</keyword>
<dbReference type="InterPro" id="IPR000914">
    <property type="entry name" value="SBP_5_dom"/>
</dbReference>
<evidence type="ECO:0000256" key="4">
    <source>
        <dbReference type="ARBA" id="ARBA00022729"/>
    </source>
</evidence>
<keyword evidence="4" id="KW-0732">Signal</keyword>
<dbReference type="InterPro" id="IPR030678">
    <property type="entry name" value="Peptide/Ni-bd"/>
</dbReference>
<sequence length="549" mass="60857">MKKLIYFAIGMVVMSGCGLSDSQAANGNSASNASEKDKTEQLLNLSVASELPTIDPALSQDTISFSTLNQVMEGLYRLDTNEKAIPALVEGAPEVSEDQLTYLFTLKPDLKWSNGEPLTAADFEYGWQRIVNPETAANYSFVMTDIKNAEAILAGETKVDELGIKALNELELAITLERPVENFLKLITKPTFFPQKESFISTQGSKFGTSSEAALYNGPFILKEWDGTGLSWTYEKNEQYWDKENVALTKVTNQVIKETSTGLNLYNNGEIDSIALTGEFAQQYNQDSEFMAPLMAKSVYLELNHLNNPALKNKNMRTALALAISREELADNIMANGSKALGGLVTSGLVENPETGEDFRKAAGDYLEYQPEKASQLWAIAQKELGLTDVELELVADDDEVTKKVSQYLQNKIEKNLPGVMVTIKNVPFKNRIELGDNGDFDLLLSGWGADTNDTNNFLSLFLSGSVFNGGKYSSEEYDKFVQASMDVDSNNPEKKWANNLAAEKILMDDVAIVPLYQQAQAMLLRENVEDYYLSQINSVNLKYVSIRE</sequence>
<dbReference type="InterPro" id="IPR039424">
    <property type="entry name" value="SBP_5"/>
</dbReference>
<dbReference type="GO" id="GO:0043190">
    <property type="term" value="C:ATP-binding cassette (ABC) transporter complex"/>
    <property type="evidence" value="ECO:0007669"/>
    <property type="project" value="InterPro"/>
</dbReference>
<dbReference type="PROSITE" id="PS51257">
    <property type="entry name" value="PROKAR_LIPOPROTEIN"/>
    <property type="match status" value="1"/>
</dbReference>
<evidence type="ECO:0000256" key="3">
    <source>
        <dbReference type="ARBA" id="ARBA00022448"/>
    </source>
</evidence>
<dbReference type="GO" id="GO:1904680">
    <property type="term" value="F:peptide transmembrane transporter activity"/>
    <property type="evidence" value="ECO:0007669"/>
    <property type="project" value="TreeGrafter"/>
</dbReference>
<evidence type="ECO:0000256" key="5">
    <source>
        <dbReference type="ARBA" id="ARBA00022856"/>
    </source>
</evidence>
<dbReference type="RefSeq" id="WP_085558850.1">
    <property type="nucleotide sequence ID" value="NZ_FOAH01000019.1"/>
</dbReference>
<dbReference type="STRING" id="1073423.SAMN04488700_0562"/>
<dbReference type="Proteomes" id="UP000193435">
    <property type="component" value="Unassembled WGS sequence"/>
</dbReference>
<evidence type="ECO:0000259" key="6">
    <source>
        <dbReference type="Pfam" id="PF00496"/>
    </source>
</evidence>
<dbReference type="FunFam" id="3.10.105.10:FF:000001">
    <property type="entry name" value="Oligopeptide ABC transporter, oligopeptide-binding protein"/>
    <property type="match status" value="1"/>
</dbReference>
<dbReference type="FunFam" id="3.90.76.10:FF:000001">
    <property type="entry name" value="Oligopeptide ABC transporter substrate-binding protein"/>
    <property type="match status" value="1"/>
</dbReference>
<dbReference type="GO" id="GO:0030288">
    <property type="term" value="C:outer membrane-bounded periplasmic space"/>
    <property type="evidence" value="ECO:0007669"/>
    <property type="project" value="UniProtKB-ARBA"/>
</dbReference>
<dbReference type="PANTHER" id="PTHR30290">
    <property type="entry name" value="PERIPLASMIC BINDING COMPONENT OF ABC TRANSPORTER"/>
    <property type="match status" value="1"/>
</dbReference>
<evidence type="ECO:0000256" key="1">
    <source>
        <dbReference type="ARBA" id="ARBA00004196"/>
    </source>
</evidence>
<dbReference type="Pfam" id="PF00496">
    <property type="entry name" value="SBP_bac_5"/>
    <property type="match status" value="1"/>
</dbReference>
<keyword evidence="3" id="KW-0813">Transport</keyword>
<dbReference type="Gene3D" id="3.10.105.10">
    <property type="entry name" value="Dipeptide-binding Protein, Domain 3"/>
    <property type="match status" value="1"/>
</dbReference>
<dbReference type="CDD" id="cd08504">
    <property type="entry name" value="PBP2_OppA"/>
    <property type="match status" value="1"/>
</dbReference>
<dbReference type="Gene3D" id="3.40.190.10">
    <property type="entry name" value="Periplasmic binding protein-like II"/>
    <property type="match status" value="1"/>
</dbReference>
<keyword evidence="5" id="KW-0571">Peptide transport</keyword>
<evidence type="ECO:0000313" key="7">
    <source>
        <dbReference type="EMBL" id="SMH27246.1"/>
    </source>
</evidence>